<feature type="compositionally biased region" description="Basic and acidic residues" evidence="1">
    <location>
        <begin position="58"/>
        <end position="69"/>
    </location>
</feature>
<sequence>MELSSSKLNRNIFKRSSSVLHWHFYRLFGKKYPSKMSEQGKLSRQEAGQRGGQARAEQLGHEGYVEMGRKGGQARAEQLGHEGYQEMGQKGGLARQQ</sequence>
<dbReference type="PANTHER" id="PTHR34671:SF19">
    <property type="entry name" value="EMBRYONIC ABUNDANT PROTEIN 1"/>
    <property type="match status" value="1"/>
</dbReference>
<dbReference type="PANTHER" id="PTHR34671">
    <property type="entry name" value="EM-LIKE PROTEIN GEA1"/>
    <property type="match status" value="1"/>
</dbReference>
<organism evidence="2">
    <name type="scientific">Artemia franciscana</name>
    <name type="common">Brine shrimp</name>
    <name type="synonym">Artemia sanfranciscana</name>
    <dbReference type="NCBI Taxonomy" id="6661"/>
    <lineage>
        <taxon>Eukaryota</taxon>
        <taxon>Metazoa</taxon>
        <taxon>Ecdysozoa</taxon>
        <taxon>Arthropoda</taxon>
        <taxon>Crustacea</taxon>
        <taxon>Branchiopoda</taxon>
        <taxon>Anostraca</taxon>
        <taxon>Artemiidae</taxon>
        <taxon>Artemia</taxon>
    </lineage>
</organism>
<evidence type="ECO:0000313" key="2">
    <source>
        <dbReference type="EMBL" id="ACX81197.1"/>
    </source>
</evidence>
<name>D0U699_ARTSF</name>
<reference evidence="2" key="1">
    <citation type="submission" date="2009-07" db="EMBL/GenBank/DDBJ databases">
        <title>Characterization of a low molecular weight LEA protein in mitochondria of Artemia encysted embryos.</title>
        <authorList>
            <person name="Warner A.H."/>
            <person name="Miroshnychenko O."/>
        </authorList>
    </citation>
    <scope>NUCLEOTIDE SEQUENCE</scope>
</reference>
<proteinExistence type="evidence at transcript level"/>
<gene>
    <name evidence="2" type="primary">LEA</name>
</gene>
<protein>
    <submittedName>
        <fullName evidence="2">Mitochondrial group 1 late embryogenesis abundant protein</fullName>
    </submittedName>
</protein>
<dbReference type="InterPro" id="IPR000389">
    <property type="entry name" value="Small_hydrophilic_seed_prot"/>
</dbReference>
<dbReference type="InterPro" id="IPR038956">
    <property type="entry name" value="LEA_5"/>
</dbReference>
<dbReference type="AlphaFoldDB" id="D0U699"/>
<dbReference type="EMBL" id="GQ406333">
    <property type="protein sequence ID" value="ACX81197.1"/>
    <property type="molecule type" value="mRNA"/>
</dbReference>
<evidence type="ECO:0000256" key="1">
    <source>
        <dbReference type="SAM" id="MobiDB-lite"/>
    </source>
</evidence>
<dbReference type="Pfam" id="PF00477">
    <property type="entry name" value="LEA_5"/>
    <property type="match status" value="1"/>
</dbReference>
<feature type="region of interest" description="Disordered" evidence="1">
    <location>
        <begin position="35"/>
        <end position="97"/>
    </location>
</feature>
<accession>D0U699</accession>